<dbReference type="EMBL" id="VGLS01000399">
    <property type="protein sequence ID" value="MBM3224759.1"/>
    <property type="molecule type" value="Genomic_DNA"/>
</dbReference>
<keyword evidence="1" id="KW-0378">Hydrolase</keyword>
<proteinExistence type="predicted"/>
<keyword evidence="1" id="KW-0255">Endonuclease</keyword>
<dbReference type="AlphaFoldDB" id="A0A938B375"/>
<evidence type="ECO:0000313" key="2">
    <source>
        <dbReference type="Proteomes" id="UP000712673"/>
    </source>
</evidence>
<evidence type="ECO:0000313" key="1">
    <source>
        <dbReference type="EMBL" id="MBM3224759.1"/>
    </source>
</evidence>
<organism evidence="1 2">
    <name type="scientific">Tectimicrobiota bacterium</name>
    <dbReference type="NCBI Taxonomy" id="2528274"/>
    <lineage>
        <taxon>Bacteria</taxon>
        <taxon>Pseudomonadati</taxon>
        <taxon>Nitrospinota/Tectimicrobiota group</taxon>
        <taxon>Candidatus Tectimicrobiota</taxon>
    </lineage>
</organism>
<dbReference type="GO" id="GO:0004519">
    <property type="term" value="F:endonuclease activity"/>
    <property type="evidence" value="ECO:0007669"/>
    <property type="project" value="UniProtKB-KW"/>
</dbReference>
<comment type="caution">
    <text evidence="1">The sequence shown here is derived from an EMBL/GenBank/DDBJ whole genome shotgun (WGS) entry which is preliminary data.</text>
</comment>
<keyword evidence="1" id="KW-0540">Nuclease</keyword>
<feature type="non-terminal residue" evidence="1">
    <location>
        <position position="46"/>
    </location>
</feature>
<dbReference type="Proteomes" id="UP000712673">
    <property type="component" value="Unassembled WGS sequence"/>
</dbReference>
<gene>
    <name evidence="1" type="ORF">FJZ47_13270</name>
</gene>
<sequence length="46" mass="5145">MTVTVQLRQLHVPAGQHILLEDVGWAEFMAMVEEMGDHRGTRVAIA</sequence>
<reference evidence="1" key="1">
    <citation type="submission" date="2019-03" db="EMBL/GenBank/DDBJ databases">
        <title>Lake Tanganyika Metagenome-Assembled Genomes (MAGs).</title>
        <authorList>
            <person name="Tran P."/>
        </authorList>
    </citation>
    <scope>NUCLEOTIDE SEQUENCE</scope>
    <source>
        <strain evidence="1">K_DeepCast_65m_m2_066</strain>
    </source>
</reference>
<protein>
    <submittedName>
        <fullName evidence="1">Uma2 family endonuclease</fullName>
    </submittedName>
</protein>
<accession>A0A938B375</accession>
<name>A0A938B375_UNCTE</name>